<dbReference type="EMBL" id="JASPKY010000149">
    <property type="protein sequence ID" value="KAK9730281.1"/>
    <property type="molecule type" value="Genomic_DNA"/>
</dbReference>
<sequence length="274" mass="30669">MPDTRSKTKASTEEDTVCRRRSNASTPAAQLPSADLATKMPFFLKTPTISRSETDTPPAPQILEGDELIARLMKIYRQVVAAGTAKINTSSPGAKVNTSAPGAKANTPPPDARINTASPPLTMDKQWRRQPFFFGWANGWREQFLIGQSPNRAHPWRRHCGQASRDPLDADPGGPTTQTRATTTVWRHSQRAPPVYLARLEAHTKGRTILIPRGRGRPSTPIRHRRSYQVVPTKRRQLHEPSSPEDVDDLVRPYVTGEATRWYQQNEDSFMNMA</sequence>
<feature type="region of interest" description="Disordered" evidence="1">
    <location>
        <begin position="1"/>
        <end position="34"/>
    </location>
</feature>
<organism evidence="2 3">
    <name type="scientific">Popillia japonica</name>
    <name type="common">Japanese beetle</name>
    <dbReference type="NCBI Taxonomy" id="7064"/>
    <lineage>
        <taxon>Eukaryota</taxon>
        <taxon>Metazoa</taxon>
        <taxon>Ecdysozoa</taxon>
        <taxon>Arthropoda</taxon>
        <taxon>Hexapoda</taxon>
        <taxon>Insecta</taxon>
        <taxon>Pterygota</taxon>
        <taxon>Neoptera</taxon>
        <taxon>Endopterygota</taxon>
        <taxon>Coleoptera</taxon>
        <taxon>Polyphaga</taxon>
        <taxon>Scarabaeiformia</taxon>
        <taxon>Scarabaeidae</taxon>
        <taxon>Rutelinae</taxon>
        <taxon>Popillia</taxon>
    </lineage>
</organism>
<protein>
    <submittedName>
        <fullName evidence="2">Uncharacterized protein</fullName>
    </submittedName>
</protein>
<dbReference type="AlphaFoldDB" id="A0AAW1L8M4"/>
<feature type="region of interest" description="Disordered" evidence="1">
    <location>
        <begin position="155"/>
        <end position="181"/>
    </location>
</feature>
<evidence type="ECO:0000313" key="3">
    <source>
        <dbReference type="Proteomes" id="UP001458880"/>
    </source>
</evidence>
<comment type="caution">
    <text evidence="2">The sequence shown here is derived from an EMBL/GenBank/DDBJ whole genome shotgun (WGS) entry which is preliminary data.</text>
</comment>
<evidence type="ECO:0000256" key="1">
    <source>
        <dbReference type="SAM" id="MobiDB-lite"/>
    </source>
</evidence>
<feature type="region of interest" description="Disordered" evidence="1">
    <location>
        <begin position="211"/>
        <end position="249"/>
    </location>
</feature>
<keyword evidence="3" id="KW-1185">Reference proteome</keyword>
<dbReference type="Proteomes" id="UP001458880">
    <property type="component" value="Unassembled WGS sequence"/>
</dbReference>
<feature type="region of interest" description="Disordered" evidence="1">
    <location>
        <begin position="88"/>
        <end position="119"/>
    </location>
</feature>
<feature type="compositionally biased region" description="Basic residues" evidence="1">
    <location>
        <begin position="222"/>
        <end position="237"/>
    </location>
</feature>
<proteinExistence type="predicted"/>
<name>A0AAW1L8M4_POPJA</name>
<accession>A0AAW1L8M4</accession>
<evidence type="ECO:0000313" key="2">
    <source>
        <dbReference type="EMBL" id="KAK9730281.1"/>
    </source>
</evidence>
<feature type="compositionally biased region" description="Basic and acidic residues" evidence="1">
    <location>
        <begin position="1"/>
        <end position="18"/>
    </location>
</feature>
<gene>
    <name evidence="2" type="ORF">QE152_g15351</name>
</gene>
<feature type="compositionally biased region" description="Polar residues" evidence="1">
    <location>
        <begin position="88"/>
        <end position="100"/>
    </location>
</feature>
<reference evidence="2 3" key="1">
    <citation type="journal article" date="2024" name="BMC Genomics">
        <title>De novo assembly and annotation of Popillia japonica's genome with initial clues to its potential as an invasive pest.</title>
        <authorList>
            <person name="Cucini C."/>
            <person name="Boschi S."/>
            <person name="Funari R."/>
            <person name="Cardaioli E."/>
            <person name="Iannotti N."/>
            <person name="Marturano G."/>
            <person name="Paoli F."/>
            <person name="Bruttini M."/>
            <person name="Carapelli A."/>
            <person name="Frati F."/>
            <person name="Nardi F."/>
        </authorList>
    </citation>
    <scope>NUCLEOTIDE SEQUENCE [LARGE SCALE GENOMIC DNA]</scope>
    <source>
        <strain evidence="2">DMR45628</strain>
    </source>
</reference>